<dbReference type="GeneID" id="36550335"/>
<comment type="caution">
    <text evidence="2">The sequence shown here is derived from an EMBL/GenBank/DDBJ whole genome shotgun (WGS) entry which is preliminary data.</text>
</comment>
<keyword evidence="3" id="KW-1185">Reference proteome</keyword>
<evidence type="ECO:0000256" key="1">
    <source>
        <dbReference type="SAM" id="MobiDB-lite"/>
    </source>
</evidence>
<gene>
    <name evidence="2" type="ORF">P170DRAFT_175781</name>
</gene>
<sequence>MTSRAGIDPGTSMCSRIYYCKPRSNNTGIPHACSLQMRWCVAWWISSREEAREMPPAKEGSRSTNDAGRNTGKVLKPIRSKRLGAVLSKLYFV</sequence>
<evidence type="ECO:0000313" key="2">
    <source>
        <dbReference type="EMBL" id="PLB49155.1"/>
    </source>
</evidence>
<feature type="region of interest" description="Disordered" evidence="1">
    <location>
        <begin position="53"/>
        <end position="74"/>
    </location>
</feature>
<accession>A0A2I2G8F5</accession>
<proteinExistence type="predicted"/>
<dbReference type="RefSeq" id="XP_024704457.1">
    <property type="nucleotide sequence ID" value="XM_024842637.1"/>
</dbReference>
<dbReference type="Proteomes" id="UP000234275">
    <property type="component" value="Unassembled WGS sequence"/>
</dbReference>
<name>A0A2I2G8F5_9EURO</name>
<dbReference type="VEuPathDB" id="FungiDB:P170DRAFT_175781"/>
<dbReference type="AlphaFoldDB" id="A0A2I2G8F5"/>
<reference evidence="2 3" key="1">
    <citation type="submission" date="2016-12" db="EMBL/GenBank/DDBJ databases">
        <title>The genomes of Aspergillus section Nigri reveals drivers in fungal speciation.</title>
        <authorList>
            <consortium name="DOE Joint Genome Institute"/>
            <person name="Vesth T.C."/>
            <person name="Nybo J."/>
            <person name="Theobald S."/>
            <person name="Brandl J."/>
            <person name="Frisvad J.C."/>
            <person name="Nielsen K.F."/>
            <person name="Lyhne E.K."/>
            <person name="Kogle M.E."/>
            <person name="Kuo A."/>
            <person name="Riley R."/>
            <person name="Clum A."/>
            <person name="Nolan M."/>
            <person name="Lipzen A."/>
            <person name="Salamov A."/>
            <person name="Henrissat B."/>
            <person name="Wiebenga A."/>
            <person name="De Vries R.P."/>
            <person name="Grigoriev I.V."/>
            <person name="Mortensen U.H."/>
            <person name="Andersen M.R."/>
            <person name="Baker S.E."/>
        </authorList>
    </citation>
    <scope>NUCLEOTIDE SEQUENCE [LARGE SCALE GENOMIC DNA]</scope>
    <source>
        <strain evidence="2 3">IBT 23096</strain>
    </source>
</reference>
<dbReference type="EMBL" id="MSFO01000004">
    <property type="protein sequence ID" value="PLB49155.1"/>
    <property type="molecule type" value="Genomic_DNA"/>
</dbReference>
<protein>
    <submittedName>
        <fullName evidence="2">Uncharacterized protein</fullName>
    </submittedName>
</protein>
<evidence type="ECO:0000313" key="3">
    <source>
        <dbReference type="Proteomes" id="UP000234275"/>
    </source>
</evidence>
<organism evidence="2 3">
    <name type="scientific">Aspergillus steynii IBT 23096</name>
    <dbReference type="NCBI Taxonomy" id="1392250"/>
    <lineage>
        <taxon>Eukaryota</taxon>
        <taxon>Fungi</taxon>
        <taxon>Dikarya</taxon>
        <taxon>Ascomycota</taxon>
        <taxon>Pezizomycotina</taxon>
        <taxon>Eurotiomycetes</taxon>
        <taxon>Eurotiomycetidae</taxon>
        <taxon>Eurotiales</taxon>
        <taxon>Aspergillaceae</taxon>
        <taxon>Aspergillus</taxon>
        <taxon>Aspergillus subgen. Circumdati</taxon>
    </lineage>
</organism>